<feature type="domain" description="RecX second three-helical" evidence="7">
    <location>
        <begin position="128"/>
        <end position="169"/>
    </location>
</feature>
<evidence type="ECO:0000313" key="8">
    <source>
        <dbReference type="EMBL" id="EZP25339.1"/>
    </source>
</evidence>
<dbReference type="InterPro" id="IPR003783">
    <property type="entry name" value="Regulatory_RecX"/>
</dbReference>
<dbReference type="Pfam" id="PF02631">
    <property type="entry name" value="RecX_HTH2"/>
    <property type="match status" value="1"/>
</dbReference>
<sequence length="239" mass="25816">MTESTGGERDSLAPVIPLFGSRADRTPTPSQTDGSDGAATWHATWIADRAASDRSAARAAHPATGTVPVVAPAGEDDAAAVAERVLLRKLRTRSLSIREARSVLREHELEESEIEGIVDRFLSLGYLDDTALAEQLIDKATSRKAQGRMAIAQGLSQRGIPREVIDEALDQLPDDEAERALEFARSKARGLEGLDRDTALRRLAGQLARRGYGSLALSVARQALDEFAAPPRRGVRFEP</sequence>
<reference evidence="8 9" key="1">
    <citation type="submission" date="2014-03" db="EMBL/GenBank/DDBJ databases">
        <title>Draft Genome Sequences of 13 Willow Endophytes.</title>
        <authorList>
            <person name="Gan H.Y."/>
            <person name="Gan H.M."/>
            <person name="Savka M.A."/>
            <person name="Hudson A.O."/>
        </authorList>
    </citation>
    <scope>NUCLEOTIDE SEQUENCE [LARGE SCALE GENOMIC DNA]</scope>
    <source>
        <strain evidence="8 9">RIT293</strain>
    </source>
</reference>
<feature type="region of interest" description="Disordered" evidence="6">
    <location>
        <begin position="1"/>
        <end position="39"/>
    </location>
</feature>
<comment type="function">
    <text evidence="5">Modulates RecA activity.</text>
</comment>
<protein>
    <recommendedName>
        <fullName evidence="3 5">Regulatory protein RecX</fullName>
    </recommendedName>
</protein>
<evidence type="ECO:0000256" key="2">
    <source>
        <dbReference type="ARBA" id="ARBA00009695"/>
    </source>
</evidence>
<dbReference type="InterPro" id="IPR053924">
    <property type="entry name" value="RecX_HTH_2nd"/>
</dbReference>
<evidence type="ECO:0000313" key="9">
    <source>
        <dbReference type="Proteomes" id="UP000024001"/>
    </source>
</evidence>
<proteinExistence type="inferred from homology"/>
<dbReference type="Gene3D" id="1.10.10.10">
    <property type="entry name" value="Winged helix-like DNA-binding domain superfamily/Winged helix DNA-binding domain"/>
    <property type="match status" value="1"/>
</dbReference>
<evidence type="ECO:0000256" key="1">
    <source>
        <dbReference type="ARBA" id="ARBA00004496"/>
    </source>
</evidence>
<dbReference type="eggNOG" id="COG2137">
    <property type="taxonomic scope" value="Bacteria"/>
</dbReference>
<dbReference type="OrthoDB" id="5244465at2"/>
<dbReference type="PANTHER" id="PTHR33602:SF1">
    <property type="entry name" value="REGULATORY PROTEIN RECX FAMILY PROTEIN"/>
    <property type="match status" value="1"/>
</dbReference>
<keyword evidence="4 5" id="KW-0963">Cytoplasm</keyword>
<dbReference type="PATRIC" id="fig|273677.3.peg.2765"/>
<dbReference type="InterPro" id="IPR036388">
    <property type="entry name" value="WH-like_DNA-bd_sf"/>
</dbReference>
<comment type="subcellular location">
    <subcellularLocation>
        <location evidence="1 5">Cytoplasm</location>
    </subcellularLocation>
</comment>
<evidence type="ECO:0000256" key="4">
    <source>
        <dbReference type="ARBA" id="ARBA00022490"/>
    </source>
</evidence>
<comment type="caution">
    <text evidence="8">The sequence shown here is derived from an EMBL/GenBank/DDBJ whole genome shotgun (WGS) entry which is preliminary data.</text>
</comment>
<evidence type="ECO:0000259" key="7">
    <source>
        <dbReference type="Pfam" id="PF02631"/>
    </source>
</evidence>
<evidence type="ECO:0000256" key="5">
    <source>
        <dbReference type="HAMAP-Rule" id="MF_01114"/>
    </source>
</evidence>
<dbReference type="GO" id="GO:0005737">
    <property type="term" value="C:cytoplasm"/>
    <property type="evidence" value="ECO:0007669"/>
    <property type="project" value="UniProtKB-SubCell"/>
</dbReference>
<dbReference type="HAMAP" id="MF_01114">
    <property type="entry name" value="RecX"/>
    <property type="match status" value="1"/>
</dbReference>
<comment type="similarity">
    <text evidence="2 5">Belongs to the RecX family.</text>
</comment>
<dbReference type="Proteomes" id="UP000024001">
    <property type="component" value="Unassembled WGS sequence"/>
</dbReference>
<keyword evidence="9" id="KW-1185">Reference proteome</keyword>
<dbReference type="PANTHER" id="PTHR33602">
    <property type="entry name" value="REGULATORY PROTEIN RECX FAMILY PROTEIN"/>
    <property type="match status" value="1"/>
</dbReference>
<evidence type="ECO:0000256" key="3">
    <source>
        <dbReference type="ARBA" id="ARBA00018111"/>
    </source>
</evidence>
<dbReference type="GO" id="GO:0006282">
    <property type="term" value="P:regulation of DNA repair"/>
    <property type="evidence" value="ECO:0007669"/>
    <property type="project" value="UniProtKB-UniRule"/>
</dbReference>
<accession>A0A031FKE8</accession>
<dbReference type="RefSeq" id="WP_036313708.1">
    <property type="nucleotide sequence ID" value="NZ_JFYO01000011.1"/>
</dbReference>
<gene>
    <name evidence="5 8" type="primary">recX</name>
    <name evidence="8" type="ORF">BW34_02794</name>
</gene>
<organism evidence="8 9">
    <name type="scientific">Microbacterium oleivorans</name>
    <dbReference type="NCBI Taxonomy" id="273677"/>
    <lineage>
        <taxon>Bacteria</taxon>
        <taxon>Bacillati</taxon>
        <taxon>Actinomycetota</taxon>
        <taxon>Actinomycetes</taxon>
        <taxon>Micrococcales</taxon>
        <taxon>Microbacteriaceae</taxon>
        <taxon>Microbacterium</taxon>
    </lineage>
</organism>
<evidence type="ECO:0000256" key="6">
    <source>
        <dbReference type="SAM" id="MobiDB-lite"/>
    </source>
</evidence>
<dbReference type="AlphaFoldDB" id="A0A031FKE8"/>
<name>A0A031FKE8_9MICO</name>
<dbReference type="EMBL" id="JFYO01000011">
    <property type="protein sequence ID" value="EZP25339.1"/>
    <property type="molecule type" value="Genomic_DNA"/>
</dbReference>
<feature type="compositionally biased region" description="Basic and acidic residues" evidence="6">
    <location>
        <begin position="1"/>
        <end position="11"/>
    </location>
</feature>